<organism evidence="1 2">
    <name type="scientific">Brucella thiophenivorans</name>
    <dbReference type="NCBI Taxonomy" id="571255"/>
    <lineage>
        <taxon>Bacteria</taxon>
        <taxon>Pseudomonadati</taxon>
        <taxon>Pseudomonadota</taxon>
        <taxon>Alphaproteobacteria</taxon>
        <taxon>Hyphomicrobiales</taxon>
        <taxon>Brucellaceae</taxon>
        <taxon>Brucella/Ochrobactrum group</taxon>
        <taxon>Brucella</taxon>
    </lineage>
</organism>
<evidence type="ECO:0000313" key="2">
    <source>
        <dbReference type="Proteomes" id="UP000215590"/>
    </source>
</evidence>
<gene>
    <name evidence="1" type="ORF">CEV31_3999</name>
</gene>
<keyword evidence="2" id="KW-1185">Reference proteome</keyword>
<reference evidence="1 2" key="1">
    <citation type="submission" date="2017-07" db="EMBL/GenBank/DDBJ databases">
        <title>Phylogenetic study on the rhizospheric bacterium Ochrobactrum sp. A44.</title>
        <authorList>
            <person name="Krzyzanowska D.M."/>
            <person name="Ossowicki A."/>
            <person name="Rajewska M."/>
            <person name="Maciag T."/>
            <person name="Kaczynski Z."/>
            <person name="Czerwicka M."/>
            <person name="Jafra S."/>
        </authorList>
    </citation>
    <scope>NUCLEOTIDE SEQUENCE [LARGE SCALE GENOMIC DNA]</scope>
    <source>
        <strain evidence="1 2">DSM 7216</strain>
    </source>
</reference>
<evidence type="ECO:0000313" key="1">
    <source>
        <dbReference type="EMBL" id="OYR08511.1"/>
    </source>
</evidence>
<sequence>MLAQTTRFNFLFLSMSLSQNRFPLFRDMLSMLLYLTDGLIPLPETAGD</sequence>
<dbReference type="AlphaFoldDB" id="A0A256F261"/>
<accession>A0A256F261</accession>
<name>A0A256F261_9HYPH</name>
<protein>
    <submittedName>
        <fullName evidence="1">Uncharacterized protein</fullName>
    </submittedName>
</protein>
<dbReference type="EMBL" id="NNRJ01000069">
    <property type="protein sequence ID" value="OYR08511.1"/>
    <property type="molecule type" value="Genomic_DNA"/>
</dbReference>
<comment type="caution">
    <text evidence="1">The sequence shown here is derived from an EMBL/GenBank/DDBJ whole genome shotgun (WGS) entry which is preliminary data.</text>
</comment>
<proteinExistence type="predicted"/>
<dbReference type="Proteomes" id="UP000215590">
    <property type="component" value="Unassembled WGS sequence"/>
</dbReference>